<feature type="region of interest" description="Disordered" evidence="1">
    <location>
        <begin position="2121"/>
        <end position="2144"/>
    </location>
</feature>
<feature type="compositionally biased region" description="Polar residues" evidence="1">
    <location>
        <begin position="1440"/>
        <end position="1462"/>
    </location>
</feature>
<feature type="region of interest" description="Disordered" evidence="1">
    <location>
        <begin position="1827"/>
        <end position="1855"/>
    </location>
</feature>
<feature type="region of interest" description="Disordered" evidence="1">
    <location>
        <begin position="1140"/>
        <end position="1166"/>
    </location>
</feature>
<comment type="caution">
    <text evidence="2">The sequence shown here is derived from an EMBL/GenBank/DDBJ whole genome shotgun (WGS) entry which is preliminary data.</text>
</comment>
<feature type="compositionally biased region" description="Low complexity" evidence="1">
    <location>
        <begin position="37"/>
        <end position="49"/>
    </location>
</feature>
<name>A0A7C8I091_9PLEO</name>
<feature type="compositionally biased region" description="Polar residues" evidence="1">
    <location>
        <begin position="2281"/>
        <end position="2292"/>
    </location>
</feature>
<feature type="compositionally biased region" description="Low complexity" evidence="1">
    <location>
        <begin position="149"/>
        <end position="163"/>
    </location>
</feature>
<reference evidence="2 3" key="1">
    <citation type="submission" date="2020-01" db="EMBL/GenBank/DDBJ databases">
        <authorList>
            <consortium name="DOE Joint Genome Institute"/>
            <person name="Haridas S."/>
            <person name="Albert R."/>
            <person name="Binder M."/>
            <person name="Bloem J."/>
            <person name="Labutti K."/>
            <person name="Salamov A."/>
            <person name="Andreopoulos B."/>
            <person name="Baker S.E."/>
            <person name="Barry K."/>
            <person name="Bills G."/>
            <person name="Bluhm B.H."/>
            <person name="Cannon C."/>
            <person name="Castanera R."/>
            <person name="Culley D.E."/>
            <person name="Daum C."/>
            <person name="Ezra D."/>
            <person name="Gonzalez J.B."/>
            <person name="Henrissat B."/>
            <person name="Kuo A."/>
            <person name="Liang C."/>
            <person name="Lipzen A."/>
            <person name="Lutzoni F."/>
            <person name="Magnuson J."/>
            <person name="Mondo S."/>
            <person name="Nolan M."/>
            <person name="Ohm R."/>
            <person name="Pangilinan J."/>
            <person name="Park H.-J.H."/>
            <person name="Ramirez L."/>
            <person name="Alfaro M."/>
            <person name="Sun H."/>
            <person name="Tritt A."/>
            <person name="Yoshinaga Y."/>
            <person name="Zwiers L.-H.L."/>
            <person name="Turgeon B.G."/>
            <person name="Goodwin S.B."/>
            <person name="Spatafora J.W."/>
            <person name="Crous P.W."/>
            <person name="Grigoriev I.V."/>
        </authorList>
    </citation>
    <scope>NUCLEOTIDE SEQUENCE [LARGE SCALE GENOMIC DNA]</scope>
    <source>
        <strain evidence="2 3">CBS 611.86</strain>
    </source>
</reference>
<feature type="compositionally biased region" description="Polar residues" evidence="1">
    <location>
        <begin position="2367"/>
        <end position="2378"/>
    </location>
</feature>
<feature type="compositionally biased region" description="Polar residues" evidence="1">
    <location>
        <begin position="2155"/>
        <end position="2171"/>
    </location>
</feature>
<feature type="region of interest" description="Disordered" evidence="1">
    <location>
        <begin position="1869"/>
        <end position="1989"/>
    </location>
</feature>
<feature type="compositionally biased region" description="Polar residues" evidence="1">
    <location>
        <begin position="319"/>
        <end position="334"/>
    </location>
</feature>
<feature type="region of interest" description="Disordered" evidence="1">
    <location>
        <begin position="1269"/>
        <end position="1492"/>
    </location>
</feature>
<feature type="region of interest" description="Disordered" evidence="1">
    <location>
        <begin position="1712"/>
        <end position="1748"/>
    </location>
</feature>
<evidence type="ECO:0000313" key="3">
    <source>
        <dbReference type="Proteomes" id="UP000481861"/>
    </source>
</evidence>
<feature type="compositionally biased region" description="Basic and acidic residues" evidence="1">
    <location>
        <begin position="2202"/>
        <end position="2231"/>
    </location>
</feature>
<feature type="compositionally biased region" description="Polar residues" evidence="1">
    <location>
        <begin position="1733"/>
        <end position="1748"/>
    </location>
</feature>
<organism evidence="2 3">
    <name type="scientific">Massariosphaeria phaeospora</name>
    <dbReference type="NCBI Taxonomy" id="100035"/>
    <lineage>
        <taxon>Eukaryota</taxon>
        <taxon>Fungi</taxon>
        <taxon>Dikarya</taxon>
        <taxon>Ascomycota</taxon>
        <taxon>Pezizomycotina</taxon>
        <taxon>Dothideomycetes</taxon>
        <taxon>Pleosporomycetidae</taxon>
        <taxon>Pleosporales</taxon>
        <taxon>Pleosporales incertae sedis</taxon>
        <taxon>Massariosphaeria</taxon>
    </lineage>
</organism>
<accession>A0A7C8I091</accession>
<feature type="compositionally biased region" description="Low complexity" evidence="1">
    <location>
        <begin position="1317"/>
        <end position="1340"/>
    </location>
</feature>
<feature type="region of interest" description="Disordered" evidence="1">
    <location>
        <begin position="1772"/>
        <end position="1811"/>
    </location>
</feature>
<feature type="region of interest" description="Disordered" evidence="1">
    <location>
        <begin position="479"/>
        <end position="520"/>
    </location>
</feature>
<feature type="compositionally biased region" description="Polar residues" evidence="1">
    <location>
        <begin position="1471"/>
        <end position="1482"/>
    </location>
</feature>
<feature type="compositionally biased region" description="Polar residues" evidence="1">
    <location>
        <begin position="495"/>
        <end position="507"/>
    </location>
</feature>
<protein>
    <submittedName>
        <fullName evidence="2">Uncharacterized protein</fullName>
    </submittedName>
</protein>
<proteinExistence type="predicted"/>
<feature type="region of interest" description="Disordered" evidence="1">
    <location>
        <begin position="1573"/>
        <end position="1621"/>
    </location>
</feature>
<feature type="region of interest" description="Disordered" evidence="1">
    <location>
        <begin position="1516"/>
        <end position="1551"/>
    </location>
</feature>
<feature type="region of interest" description="Disordered" evidence="1">
    <location>
        <begin position="2020"/>
        <end position="2060"/>
    </location>
</feature>
<feature type="region of interest" description="Disordered" evidence="1">
    <location>
        <begin position="297"/>
        <end position="336"/>
    </location>
</feature>
<dbReference type="OrthoDB" id="270171at2759"/>
<feature type="compositionally biased region" description="Polar residues" evidence="1">
    <location>
        <begin position="1576"/>
        <end position="1589"/>
    </location>
</feature>
<feature type="compositionally biased region" description="Polar residues" evidence="1">
    <location>
        <begin position="1375"/>
        <end position="1390"/>
    </location>
</feature>
<dbReference type="EMBL" id="JAADJZ010000024">
    <property type="protein sequence ID" value="KAF2867109.1"/>
    <property type="molecule type" value="Genomic_DNA"/>
</dbReference>
<feature type="region of interest" description="Disordered" evidence="1">
    <location>
        <begin position="2155"/>
        <end position="2174"/>
    </location>
</feature>
<evidence type="ECO:0000313" key="2">
    <source>
        <dbReference type="EMBL" id="KAF2867109.1"/>
    </source>
</evidence>
<dbReference type="Proteomes" id="UP000481861">
    <property type="component" value="Unassembled WGS sequence"/>
</dbReference>
<feature type="compositionally biased region" description="Basic and acidic residues" evidence="1">
    <location>
        <begin position="2402"/>
        <end position="2411"/>
    </location>
</feature>
<feature type="compositionally biased region" description="Basic and acidic residues" evidence="1">
    <location>
        <begin position="174"/>
        <end position="184"/>
    </location>
</feature>
<feature type="region of interest" description="Disordered" evidence="1">
    <location>
        <begin position="141"/>
        <end position="208"/>
    </location>
</feature>
<keyword evidence="3" id="KW-1185">Reference proteome</keyword>
<feature type="compositionally biased region" description="Low complexity" evidence="1">
    <location>
        <begin position="1287"/>
        <end position="1301"/>
    </location>
</feature>
<feature type="compositionally biased region" description="Basic and acidic residues" evidence="1">
    <location>
        <begin position="2127"/>
        <end position="2137"/>
    </location>
</feature>
<evidence type="ECO:0000256" key="1">
    <source>
        <dbReference type="SAM" id="MobiDB-lite"/>
    </source>
</evidence>
<feature type="compositionally biased region" description="Basic and acidic residues" evidence="1">
    <location>
        <begin position="2379"/>
        <end position="2394"/>
    </location>
</feature>
<feature type="compositionally biased region" description="Low complexity" evidence="1">
    <location>
        <begin position="2351"/>
        <end position="2366"/>
    </location>
</feature>
<feature type="region of interest" description="Disordered" evidence="1">
    <location>
        <begin position="1"/>
        <end position="92"/>
    </location>
</feature>
<feature type="compositionally biased region" description="Low complexity" evidence="1">
    <location>
        <begin position="194"/>
        <end position="208"/>
    </location>
</feature>
<feature type="compositionally biased region" description="Low complexity" evidence="1">
    <location>
        <begin position="2248"/>
        <end position="2264"/>
    </location>
</feature>
<gene>
    <name evidence="2" type="ORF">BDV95DRAFT_647465</name>
</gene>
<sequence>MRHGYLPNPVLRPAHTETRELAHQSSVRTRISREDVSSMTTRSTTTRATGKVGSPQRPSSERKSQRPSTLLLPQASSDFHVSLTRPKSPAYLQGKNPYGQILETGDHPQYHVPEIPTVEPPFQRDSSIEGRSIYCLHFKTRPVTPGPEQLTSTSSTQLPMSSSKQPPKALSVRDATKLFEDKVASKRTRPAPLPRAGSSSRSPSVGSYLSGLLAESPPIETGPPQPFFRPMDVSYPSVEYLTKIPAPDIRAVPLQEPEQRTTIGTEKPDGLFSEYTPKPLTAAELDQTAPVNLKRPVEDQCTESNRKVRRGSSWKHSPDASQATKHALQTSTHSAPVEYGRKQARGQAAQSTTTKASVSTPLYRGILTYQRDIVEQTNEIVATNFGHDGSSSDFGNQESCYSDEVPDHVDWRGAYGRRNTQDFGFPGAHIKPRGTFRTYQPLQEPGDWAKRACGHFSRISSSESQQDVAGRPCRQCLMKISPPQKEGSKYKGSRKTVTTESSTGSPSTHKKSADVHGSPRRRYQHFESVPSNQCGDTFAKDLGHVIDAILDEHTKTLQTVINNINFTQPSLVQLRKVSDDLIQQCQTGGMCPNPCALKACSPTCQTRPPTAGERCSYIPPKAVEKLNVGRPGQVGPNMNDSRSSLRASTKSVAELLDLVNSAADDLGVDLAIRPSRRDDEKFRQAPEERAPRQPETIEEEPFIDDTWLQETRKQLTNLSKARNVMLDELDSIAKDLGVQLQERRISESRFDPARQVLDKNNTGRSRKYTPQRNRSIDSAMEKLPKILAQQVDTARLIRVLAHIQTRTSALTHGLRGLEEVPPGDIQQWLEVARLELPTALDAITTVLETLPAVECGTPLKQDKDAPEDGYYQECVELSEEFDYEDYIESPPQQSKMYTGPVLHLQDRIADHERRLSRELAPIISSSLLRRPEPTRHVRTSSERITYKPVVMRKAEAEVREEVDSPVIERTTMQQRTSSATRRSAEQSVRFPLSAALARDEPEEQPVEHQLACNATREDTHSTSRTLPDLRASSDVMSKLPTKQRTSVARSPLSLERFSTPPEEDIPGEGREYISRRSARRRTSSMQTDTFPVEKPPLALARSPSPERRVAATEKSIITPPRGQSTYKVIERQEAEVKDGLETLRGPGNPTCTTTGHSSSREPRESMTMDHTLYCTASRTPTVDVVEPEDLPRATTLRTGTGFSTSYSEPQEFVYLQHSIAARRPTVDSAEPKVARRATTLRTVTGLTTSFSEPHEYSAMDDMQDRTAPRLARSNGVESELPRRDSTTRTTTGFTNFTISSSEPDSVVDMQHQTASHRPTLSRPTTPTESTTPVTQSSQETTRLEDPSPSESVPEIEKLPPVDETEFFPGLEDSPSIVQSGATTPGSTETQVRIPASRRPALPSNESAWSTEAVENASLADDVQDAITPFDRPPSLIRAPTTISSKDTNIYGQPTRLSPQSPIQELLVSAPASRQTATSSSPPALSEPVMGSLSQAPASEDYLFGFVPVNRMARGDIEPEPEVAKEAPANKPVSESITSPSIKKRSTRISTRSSTLDLPERFLLGDRRLKTLVGSRSLGSHPTPSSTLQKSFGDPRHEPSVNPGPTIRAEPLPLEPAPSRPLTHTISRRATRGITLVEPQMRDNLETVAEIPNKPSRVATIPPVSLVRRSFENPDRSEPPQEPIDSVVLDSYHDSVLDDLLAIMDTIPRRSTRALKRQTASDGCSSAVDRSVQHEPTTLPTSTTHEGQPTLLQYTTQVAPRVHLGTDTYQQIAERQPAAASEEVPEQEPGRVTTSPTAHLSREPDSLAPDEATDAVYDEALRELRKNRKIRVVGEPPETGSDRPHRKHEMNSVPEIDRVLPSVLTVPSIPRERKMSSAPGIMAPPVQAVSTLPPEKSLAPTTRPAKRRKIVNFPPSQQDPPAPEYPVRDTPAWTKPDTHTPPPRPKAQTLPKPKKRRGIFKWVERNKGPRPASQPAGSKHRDFGPPVQSPEPFGMTLKIASFRFAASALAPEYQSMVEYVPRGTPQGTREHPSTPRRNPTYPNGRTAPMKRDDYYPPGNALDSARKEDYYARLPPLIPRFPLEGEKQSQRHLVPVGKDAYRQPTSVRRDSTRAVKHVCSAPRLAPPRIRPDHAPHDQADPSCLLSEDPEAVCHQVQTGQSFRDQATTTSGSKTFLPLRGPQVVAKEPVRSCPVLQEQTFTMPARRDIVDRPQAKRKTDSGRTRSRQVSEARGELSPAAQEQHKTRKPKSATPRASSARRPPTSSPARRRSPLQTAVLRTYSLHDTPSRTSSPANDPPQLPTGPTACSRRPSPALARQRCRSSSQRWGDSGHPAASQRPSPTAPARIPTFSSQTQTQTQTQTRETTTRGALSTVKTSSAAERTRSSGEAEAGREPKSGVGLADARWRPRRTESATRSADVGMKIGGMGVGSRYSADTPPPRAGAGVGPRHTTVLAQQRGGERATSLPPTPRGAARRLRTCMSSLSQVKVNLFVV</sequence>
<feature type="region of interest" description="Disordered" evidence="1">
    <location>
        <begin position="2201"/>
        <end position="2423"/>
    </location>
</feature>